<feature type="non-terminal residue" evidence="4">
    <location>
        <position position="952"/>
    </location>
</feature>
<feature type="domain" description="MBG" evidence="3">
    <location>
        <begin position="696"/>
        <end position="782"/>
    </location>
</feature>
<accession>A0A7K1XWV7</accession>
<dbReference type="Pfam" id="PF18676">
    <property type="entry name" value="MBG_2"/>
    <property type="match status" value="2"/>
</dbReference>
<comment type="caution">
    <text evidence="4">The sequence shown here is derived from an EMBL/GenBank/DDBJ whole genome shotgun (WGS) entry which is preliminary data.</text>
</comment>
<dbReference type="InterPro" id="IPR041286">
    <property type="entry name" value="MBG_2"/>
</dbReference>
<dbReference type="Pfam" id="PF12733">
    <property type="entry name" value="Cadherin-like"/>
    <property type="match status" value="4"/>
</dbReference>
<dbReference type="AlphaFoldDB" id="A0A7K1XWV7"/>
<dbReference type="InterPro" id="IPR025883">
    <property type="entry name" value="Cadherin-like_domain"/>
</dbReference>
<feature type="signal peptide" evidence="1">
    <location>
        <begin position="1"/>
        <end position="26"/>
    </location>
</feature>
<dbReference type="InterPro" id="IPR008964">
    <property type="entry name" value="Invasin/intimin_cell_adhesion"/>
</dbReference>
<proteinExistence type="predicted"/>
<dbReference type="PANTHER" id="PTHR14776">
    <property type="entry name" value="CADHERIN-LIKE AND PC-ESTERASE DOMAIN-CONTAINING PROTEIN 1"/>
    <property type="match status" value="1"/>
</dbReference>
<feature type="domain" description="Cadherin-like beta-sandwich-like" evidence="2">
    <location>
        <begin position="249"/>
        <end position="331"/>
    </location>
</feature>
<sequence length="952" mass="98789">MHLGIFKNVFSLIVCVLLFAGFSATAIPVKSSSHRAGPELSGLTATGATLSTLFSSTVFEYTATVPNTTTSIQLTPSVANSSTTFITIGDDPTPVTSGRPKTIPLPLIGDNIIILEVHDVNNTTTQYRVTIDRLPNNNPGLTAIGLSTGTLSPEFNINTTDYTVAVPYEVSSITMSATAFNVSSAIFLHSKNTASGEQVTVPLTSGSNFVTIRVTAQGGATRDYNIIVNRALSGNPRLTGLASSAGTLSPGFNPATHTYSLVVPAGTGSVSLTPTGSPGSILNLVADNHTTSIVSGAPFTRSLNPGNNILVIDVITEDNSDATYTVNIFREFSDNKNLASITFDKGTLNIPFNPATLNYQVDVPRDQNKISITAIPADALAIVSIQDIRTVNNAPVTLPLTIGTNTISINVLAKNGTEKNYILAINRISRDAAFRSLLLSTGIINTPPLVDGINLVTVPVGTTSITLTPVIEEHATMWADEVELTLSGKPITYQIPGKSITRLIEVTAEDNAYVTRYNLRFKFQQTITFNSLSKNYGDADFVAATVSTSAPLTYTSDNPAVATIVSGKVHIAGPGTANITASQSGLADYSPASLTQTLTVARRPLTITALEQPKTYGAVLTMGSSTSKFTAVGTVTGQTITSVTLTPDATGLSPTANAGASYTIMPSAPSGSGGFNVNNYDITFKPYNGTVAKQPLTITANNVNKEYGTVLTEDAVFTNISVPAASLKNGNTISSVQVSFGNGAAQDDPVGTYPGSVVPTQAVGANGFLTDNYDITYVNSNLVVTAGRPILTITAKAANKLYGTAISGGSSTTEFTATGLAPGETIGSITVSYGTGSAAADLPAAYNRQVTVSAATGGTFNPSAYVIHYVPGNLVVSPVPVTVTADRGTRVYGDADPALSYTITSGALVGNDQLTGSPARAPGDDAGEYVISQGTITGGIKYAITFLEAKFT</sequence>
<dbReference type="EMBL" id="WVHS01000002">
    <property type="protein sequence ID" value="MXV14996.1"/>
    <property type="molecule type" value="Genomic_DNA"/>
</dbReference>
<evidence type="ECO:0000259" key="2">
    <source>
        <dbReference type="Pfam" id="PF12733"/>
    </source>
</evidence>
<keyword evidence="1" id="KW-0732">Signal</keyword>
<dbReference type="PANTHER" id="PTHR14776:SF1">
    <property type="entry name" value="CADHERIN-LIKE AND PC-ESTERASE DOMAIN-CONTAINING PROTEIN 1"/>
    <property type="match status" value="1"/>
</dbReference>
<gene>
    <name evidence="4" type="ORF">GS398_06770</name>
</gene>
<keyword evidence="5" id="KW-1185">Reference proteome</keyword>
<reference evidence="4 5" key="1">
    <citation type="submission" date="2019-11" db="EMBL/GenBank/DDBJ databases">
        <title>Pedobacter sp. HMF7056 Genome sequencing and assembly.</title>
        <authorList>
            <person name="Kang H."/>
            <person name="Kim H."/>
            <person name="Joh K."/>
        </authorList>
    </citation>
    <scope>NUCLEOTIDE SEQUENCE [LARGE SCALE GENOMIC DNA]</scope>
    <source>
        <strain evidence="4 5">HMF7056</strain>
    </source>
</reference>
<feature type="domain" description="MBG" evidence="3">
    <location>
        <begin position="881"/>
        <end position="952"/>
    </location>
</feature>
<organism evidence="4 5">
    <name type="scientific">Hufsiella ginkgonis</name>
    <dbReference type="NCBI Taxonomy" id="2695274"/>
    <lineage>
        <taxon>Bacteria</taxon>
        <taxon>Pseudomonadati</taxon>
        <taxon>Bacteroidota</taxon>
        <taxon>Sphingobacteriia</taxon>
        <taxon>Sphingobacteriales</taxon>
        <taxon>Sphingobacteriaceae</taxon>
        <taxon>Hufsiella</taxon>
    </lineage>
</organism>
<evidence type="ECO:0000259" key="3">
    <source>
        <dbReference type="Pfam" id="PF18676"/>
    </source>
</evidence>
<evidence type="ECO:0000313" key="5">
    <source>
        <dbReference type="Proteomes" id="UP000451233"/>
    </source>
</evidence>
<evidence type="ECO:0000256" key="1">
    <source>
        <dbReference type="SAM" id="SignalP"/>
    </source>
</evidence>
<dbReference type="RefSeq" id="WP_160906021.1">
    <property type="nucleotide sequence ID" value="NZ_WVHS01000002.1"/>
</dbReference>
<evidence type="ECO:0000313" key="4">
    <source>
        <dbReference type="EMBL" id="MXV14996.1"/>
    </source>
</evidence>
<feature type="chain" id="PRO_5029658337" description="Cadherin-like beta sandwich domain-containing protein" evidence="1">
    <location>
        <begin position="27"/>
        <end position="952"/>
    </location>
</feature>
<feature type="domain" description="Cadherin-like beta-sandwich-like" evidence="2">
    <location>
        <begin position="146"/>
        <end position="230"/>
    </location>
</feature>
<dbReference type="SUPFAM" id="SSF49373">
    <property type="entry name" value="Invasin/intimin cell-adhesion fragments"/>
    <property type="match status" value="1"/>
</dbReference>
<feature type="domain" description="Cadherin-like beta-sandwich-like" evidence="2">
    <location>
        <begin position="340"/>
        <end position="427"/>
    </location>
</feature>
<protein>
    <recommendedName>
        <fullName evidence="6">Cadherin-like beta sandwich domain-containing protein</fullName>
    </recommendedName>
</protein>
<dbReference type="Proteomes" id="UP000451233">
    <property type="component" value="Unassembled WGS sequence"/>
</dbReference>
<feature type="domain" description="Cadherin-like beta-sandwich-like" evidence="2">
    <location>
        <begin position="49"/>
        <end position="133"/>
    </location>
</feature>
<name>A0A7K1XWV7_9SPHI</name>
<dbReference type="Gene3D" id="2.60.40.1080">
    <property type="match status" value="1"/>
</dbReference>
<evidence type="ECO:0008006" key="6">
    <source>
        <dbReference type="Google" id="ProtNLM"/>
    </source>
</evidence>